<keyword evidence="2" id="KW-1185">Reference proteome</keyword>
<evidence type="ECO:0000313" key="1">
    <source>
        <dbReference type="EMBL" id="AUV57180.1"/>
    </source>
</evidence>
<dbReference type="InterPro" id="IPR025127">
    <property type="entry name" value="DUF4054"/>
</dbReference>
<dbReference type="EMBL" id="MG732930">
    <property type="protein sequence ID" value="AUV57180.1"/>
    <property type="molecule type" value="Genomic_DNA"/>
</dbReference>
<reference evidence="1 2" key="1">
    <citation type="submission" date="2017-12" db="EMBL/GenBank/DDBJ databases">
        <title>Genomic analysis of a novel phage Ec_L1 lytic to Enterobacter cloacae.</title>
        <authorList>
            <person name="Li Z."/>
            <person name="Ren H."/>
            <person name="Xu Y."/>
        </authorList>
    </citation>
    <scope>NUCLEOTIDE SEQUENCE [LARGE SCALE GENOMIC DNA]</scope>
</reference>
<proteinExistence type="predicted"/>
<protein>
    <recommendedName>
        <fullName evidence="3">DUF4054 domain-containing protein</fullName>
    </recommendedName>
</protein>
<dbReference type="OrthoDB" id="12503at10239"/>
<gene>
    <name evidence="1" type="ORF">Ec66</name>
</gene>
<sequence>MNDYQEILVIMRRLAPPLNSVPDELLTAWVELASMFVCGHKFKDKYPQALALYTMHLMFLDGAMKTEDEDVESYSRRTTEYSLSGEFTERFASISSENQSGKVIRSTPWGKMYEILNKKMGGGFGLITGFKKGGCR</sequence>
<organism evidence="1 2">
    <name type="scientific">Enterobacter phage Ec_L1</name>
    <dbReference type="NCBI Taxonomy" id="2070180"/>
    <lineage>
        <taxon>Viruses</taxon>
        <taxon>Duplodnaviria</taxon>
        <taxon>Heunggongvirae</taxon>
        <taxon>Uroviricota</taxon>
        <taxon>Caudoviricetes</taxon>
        <taxon>Drexlerviridae</taxon>
        <taxon>Eclunavirus</taxon>
        <taxon>Eclunavirus EcL1</taxon>
    </lineage>
</organism>
<accession>A0A2P0W9Z0</accession>
<evidence type="ECO:0000313" key="2">
    <source>
        <dbReference type="Proteomes" id="UP000241856"/>
    </source>
</evidence>
<dbReference type="Pfam" id="PF13262">
    <property type="entry name" value="DUF4054"/>
    <property type="match status" value="1"/>
</dbReference>
<dbReference type="Proteomes" id="UP000241856">
    <property type="component" value="Segment"/>
</dbReference>
<name>A0A2P0W9Z0_9CAUD</name>
<evidence type="ECO:0008006" key="3">
    <source>
        <dbReference type="Google" id="ProtNLM"/>
    </source>
</evidence>